<keyword evidence="1" id="KW-0732">Signal</keyword>
<name>A0A6P7GA27_DIAVI</name>
<evidence type="ECO:0000256" key="1">
    <source>
        <dbReference type="SAM" id="SignalP"/>
    </source>
</evidence>
<accession>A0A6P7GA27</accession>
<sequence>MYFLLFILLFTKLTIGVDIQSRTLYGNIDGIEKSSKTNILDAPADSASYNGEIRRKRREAESSLSDVVTKVNYLNDTHKQLMVHWVGENSKVIICLARDPAPIIPGFTTLTPSTVFYILRRW</sequence>
<feature type="signal peptide" evidence="1">
    <location>
        <begin position="1"/>
        <end position="16"/>
    </location>
</feature>
<reference evidence="2" key="1">
    <citation type="submission" date="2025-08" db="UniProtKB">
        <authorList>
            <consortium name="RefSeq"/>
        </authorList>
    </citation>
    <scope>IDENTIFICATION</scope>
</reference>
<dbReference type="InParanoid" id="A0A6P7GA27"/>
<dbReference type="RefSeq" id="XP_028146096.1">
    <property type="nucleotide sequence ID" value="XM_028290295.1"/>
</dbReference>
<protein>
    <submittedName>
        <fullName evidence="2">Uncharacterized protein LOC114339640</fullName>
    </submittedName>
</protein>
<gene>
    <name evidence="2" type="primary">LOC114339640</name>
</gene>
<organism evidence="2">
    <name type="scientific">Diabrotica virgifera virgifera</name>
    <name type="common">western corn rootworm</name>
    <dbReference type="NCBI Taxonomy" id="50390"/>
    <lineage>
        <taxon>Eukaryota</taxon>
        <taxon>Metazoa</taxon>
        <taxon>Ecdysozoa</taxon>
        <taxon>Arthropoda</taxon>
        <taxon>Hexapoda</taxon>
        <taxon>Insecta</taxon>
        <taxon>Pterygota</taxon>
        <taxon>Neoptera</taxon>
        <taxon>Endopterygota</taxon>
        <taxon>Coleoptera</taxon>
        <taxon>Polyphaga</taxon>
        <taxon>Cucujiformia</taxon>
        <taxon>Chrysomeloidea</taxon>
        <taxon>Chrysomelidae</taxon>
        <taxon>Galerucinae</taxon>
        <taxon>Diabroticina</taxon>
        <taxon>Diabroticites</taxon>
        <taxon>Diabrotica</taxon>
    </lineage>
</organism>
<feature type="chain" id="PRO_5028200440" evidence="1">
    <location>
        <begin position="17"/>
        <end position="122"/>
    </location>
</feature>
<evidence type="ECO:0000313" key="2">
    <source>
        <dbReference type="RefSeq" id="XP_028146096.1"/>
    </source>
</evidence>
<dbReference type="AlphaFoldDB" id="A0A6P7GA27"/>
<proteinExistence type="predicted"/>